<accession>A0ABU2SFJ6</accession>
<evidence type="ECO:0000256" key="1">
    <source>
        <dbReference type="ARBA" id="ARBA00022741"/>
    </source>
</evidence>
<sequence length="941" mass="98913">MLLERGTEFTAVQDALRAAVTGGKASCLLLTGPVGIGRSALLRALPGPAAGEGVRVLRAHAAPMEQDFAFGVAHQLFDSLRAQEPPEESERRQADPRLTATDHAIEATGDAAEEWAVLEGLRSLLADVGARAPLLILVDDLQWADTPSLRWLAHLAARPHGLRAAVVGTLRDGDPGGRRPAVLDLLDAAPRVLRPAALTPGATRTLAHERFGTPGDEEFTAACHDATGGNPLLLTALLDRMAADGDEPTTGRAGQAYALRPPRLTERLADCLRAQSRPVRHLAGALDALGGYAEPHVAAELAGLDPWEADGALGDLHRLGLLTGPGEPRFVHRAVRDAVAASATPDERRERHEAAVDLLHRHGAPAALIAERLMESATAPRPWAAAILREAAETALRAGDPETAARALRRALQDRPEPGPDRARLLADLAAAVRDTDAAACERHVTQAVSLLSDPTERALAALRIPPAFLGALPAPAIALLRRTAGELGPAALLKGTAREAALRLEARLRHAGREDPAELGAAVLRLRRMGEEPALRSAGERELAAVLLHAAAVSGALTAAEVARLGHRILEHEPATPDRTHSALPLVVLALCGADSVDAVASWLSAGHRLRAPFSSHPESPAAGAVDHAERALTLLAQGRLTQAREHAERVVDRPGEREGEGSGEGSATFAVVLAAVALEVRDPAFSERVLVLGGRCRAPGLVTTSMLRLLEASLEAGRGDWSDALETVLSCGRQLAASGWDNSALFPWRPWAVSLHHRLGDSGAARALADEEHARAEKWGAPAVLGRALRLKGRLYGGGRGEALLGEAVTVLRGSANRLELARALQELGRRLGGGPRAEAALREAGELAVACGVPRLAKRAGREELGAPGAPAAVLTPAERRVAALVGRGLTNQHIARELGVSSRAVEKHLTNSYRKLGIRGRAELASGQWEPALGMTG</sequence>
<evidence type="ECO:0000313" key="6">
    <source>
        <dbReference type="Proteomes" id="UP001180531"/>
    </source>
</evidence>
<protein>
    <submittedName>
        <fullName evidence="5">AAA family ATPase</fullName>
    </submittedName>
</protein>
<keyword evidence="2" id="KW-0067">ATP-binding</keyword>
<evidence type="ECO:0000313" key="5">
    <source>
        <dbReference type="EMBL" id="MDT0447743.1"/>
    </source>
</evidence>
<dbReference type="SUPFAM" id="SSF46894">
    <property type="entry name" value="C-terminal effector domain of the bipartite response regulators"/>
    <property type="match status" value="1"/>
</dbReference>
<feature type="region of interest" description="Disordered" evidence="3">
    <location>
        <begin position="645"/>
        <end position="666"/>
    </location>
</feature>
<evidence type="ECO:0000259" key="4">
    <source>
        <dbReference type="PROSITE" id="PS50043"/>
    </source>
</evidence>
<dbReference type="EMBL" id="JAVRFI010000001">
    <property type="protein sequence ID" value="MDT0447743.1"/>
    <property type="molecule type" value="Genomic_DNA"/>
</dbReference>
<dbReference type="Pfam" id="PF00196">
    <property type="entry name" value="GerE"/>
    <property type="match status" value="1"/>
</dbReference>
<reference evidence="5" key="1">
    <citation type="submission" date="2024-05" db="EMBL/GenBank/DDBJ databases">
        <title>30 novel species of actinomycetes from the DSMZ collection.</title>
        <authorList>
            <person name="Nouioui I."/>
        </authorList>
    </citation>
    <scope>NUCLEOTIDE SEQUENCE</scope>
    <source>
        <strain evidence="5">DSM 40473</strain>
    </source>
</reference>
<proteinExistence type="predicted"/>
<dbReference type="SMART" id="SM00421">
    <property type="entry name" value="HTH_LUXR"/>
    <property type="match status" value="1"/>
</dbReference>
<evidence type="ECO:0000256" key="3">
    <source>
        <dbReference type="SAM" id="MobiDB-lite"/>
    </source>
</evidence>
<dbReference type="Gene3D" id="1.10.10.10">
    <property type="entry name" value="Winged helix-like DNA-binding domain superfamily/Winged helix DNA-binding domain"/>
    <property type="match status" value="1"/>
</dbReference>
<evidence type="ECO:0000256" key="2">
    <source>
        <dbReference type="ARBA" id="ARBA00022840"/>
    </source>
</evidence>
<dbReference type="InterPro" id="IPR000792">
    <property type="entry name" value="Tscrpt_reg_LuxR_C"/>
</dbReference>
<organism evidence="5 6">
    <name type="scientific">Streptomyces hesseae</name>
    <dbReference type="NCBI Taxonomy" id="3075519"/>
    <lineage>
        <taxon>Bacteria</taxon>
        <taxon>Bacillati</taxon>
        <taxon>Actinomycetota</taxon>
        <taxon>Actinomycetes</taxon>
        <taxon>Kitasatosporales</taxon>
        <taxon>Streptomycetaceae</taxon>
        <taxon>Streptomyces</taxon>
    </lineage>
</organism>
<dbReference type="SUPFAM" id="SSF52540">
    <property type="entry name" value="P-loop containing nucleoside triphosphate hydrolases"/>
    <property type="match status" value="1"/>
</dbReference>
<dbReference type="InterPro" id="IPR036388">
    <property type="entry name" value="WH-like_DNA-bd_sf"/>
</dbReference>
<name>A0ABU2SFJ6_9ACTN</name>
<dbReference type="CDD" id="cd06170">
    <property type="entry name" value="LuxR_C_like"/>
    <property type="match status" value="1"/>
</dbReference>
<dbReference type="RefSeq" id="WP_311607141.1">
    <property type="nucleotide sequence ID" value="NZ_JAVRFI010000001.1"/>
</dbReference>
<dbReference type="PROSITE" id="PS50043">
    <property type="entry name" value="HTH_LUXR_2"/>
    <property type="match status" value="1"/>
</dbReference>
<dbReference type="InterPro" id="IPR016032">
    <property type="entry name" value="Sig_transdc_resp-reg_C-effctor"/>
</dbReference>
<keyword evidence="1" id="KW-0547">Nucleotide-binding</keyword>
<dbReference type="PANTHER" id="PTHR16305:SF35">
    <property type="entry name" value="TRANSCRIPTIONAL ACTIVATOR DOMAIN"/>
    <property type="match status" value="1"/>
</dbReference>
<gene>
    <name evidence="5" type="ORF">RM609_01300</name>
</gene>
<comment type="caution">
    <text evidence="5">The sequence shown here is derived from an EMBL/GenBank/DDBJ whole genome shotgun (WGS) entry which is preliminary data.</text>
</comment>
<dbReference type="Proteomes" id="UP001180531">
    <property type="component" value="Unassembled WGS sequence"/>
</dbReference>
<feature type="domain" description="HTH luxR-type" evidence="4">
    <location>
        <begin position="871"/>
        <end position="936"/>
    </location>
</feature>
<dbReference type="InterPro" id="IPR027417">
    <property type="entry name" value="P-loop_NTPase"/>
</dbReference>
<dbReference type="PRINTS" id="PR00038">
    <property type="entry name" value="HTHLUXR"/>
</dbReference>
<feature type="compositionally biased region" description="Basic and acidic residues" evidence="3">
    <location>
        <begin position="645"/>
        <end position="662"/>
    </location>
</feature>
<dbReference type="InterPro" id="IPR041664">
    <property type="entry name" value="AAA_16"/>
</dbReference>
<keyword evidence="6" id="KW-1185">Reference proteome</keyword>
<dbReference type="PANTHER" id="PTHR16305">
    <property type="entry name" value="TESTICULAR SOLUBLE ADENYLYL CYCLASE"/>
    <property type="match status" value="1"/>
</dbReference>
<dbReference type="Pfam" id="PF13191">
    <property type="entry name" value="AAA_16"/>
    <property type="match status" value="1"/>
</dbReference>